<dbReference type="EMBL" id="JAODUO010000776">
    <property type="protein sequence ID" value="KAK2174785.1"/>
    <property type="molecule type" value="Genomic_DNA"/>
</dbReference>
<protein>
    <submittedName>
        <fullName evidence="1">Uncharacterized protein</fullName>
    </submittedName>
</protein>
<gene>
    <name evidence="1" type="ORF">NP493_777g00045</name>
</gene>
<accession>A0AAD9KP26</accession>
<comment type="caution">
    <text evidence="1">The sequence shown here is derived from an EMBL/GenBank/DDBJ whole genome shotgun (WGS) entry which is preliminary data.</text>
</comment>
<dbReference type="Proteomes" id="UP001209878">
    <property type="component" value="Unassembled WGS sequence"/>
</dbReference>
<name>A0AAD9KP26_RIDPI</name>
<evidence type="ECO:0000313" key="2">
    <source>
        <dbReference type="Proteomes" id="UP001209878"/>
    </source>
</evidence>
<reference evidence="1" key="1">
    <citation type="journal article" date="2023" name="Mol. Biol. Evol.">
        <title>Third-Generation Sequencing Reveals the Adaptive Role of the Epigenome in Three Deep-Sea Polychaetes.</title>
        <authorList>
            <person name="Perez M."/>
            <person name="Aroh O."/>
            <person name="Sun Y."/>
            <person name="Lan Y."/>
            <person name="Juniper S.K."/>
            <person name="Young C.R."/>
            <person name="Angers B."/>
            <person name="Qian P.Y."/>
        </authorList>
    </citation>
    <scope>NUCLEOTIDE SEQUENCE</scope>
    <source>
        <strain evidence="1">R07B-5</strain>
    </source>
</reference>
<proteinExistence type="predicted"/>
<organism evidence="1 2">
    <name type="scientific">Ridgeia piscesae</name>
    <name type="common">Tubeworm</name>
    <dbReference type="NCBI Taxonomy" id="27915"/>
    <lineage>
        <taxon>Eukaryota</taxon>
        <taxon>Metazoa</taxon>
        <taxon>Spiralia</taxon>
        <taxon>Lophotrochozoa</taxon>
        <taxon>Annelida</taxon>
        <taxon>Polychaeta</taxon>
        <taxon>Sedentaria</taxon>
        <taxon>Canalipalpata</taxon>
        <taxon>Sabellida</taxon>
        <taxon>Siboglinidae</taxon>
        <taxon>Ridgeia</taxon>
    </lineage>
</organism>
<keyword evidence="2" id="KW-1185">Reference proteome</keyword>
<evidence type="ECO:0000313" key="1">
    <source>
        <dbReference type="EMBL" id="KAK2174785.1"/>
    </source>
</evidence>
<sequence length="207" mass="23619">MATRNCNPRYDYPVSRFRSSLRSGIDRGAFPDEASANLDRIRLRAKEVWLQPIERETTYLDYYKDQLSVLDEPTSHRIRPSSPTRLNNPHPPLVFLANRLHSIPGYHSADAAQGPTSYRVDASVPSAEQERRRLLRCKYTTRPNTVAVNQYSSWKFFPSLHRYLKGAGAAGTLYDNPAVSFLGHRGVEWIHGGLSLRRKSTSQWAEC</sequence>
<dbReference type="AlphaFoldDB" id="A0AAD9KP26"/>